<dbReference type="EMBL" id="JACHND010000001">
    <property type="protein sequence ID" value="MBB4703726.1"/>
    <property type="molecule type" value="Genomic_DNA"/>
</dbReference>
<comment type="caution">
    <text evidence="3">The sequence shown here is derived from an EMBL/GenBank/DDBJ whole genome shotgun (WGS) entry which is preliminary data.</text>
</comment>
<dbReference type="Gene3D" id="3.30.530.20">
    <property type="match status" value="1"/>
</dbReference>
<dbReference type="Pfam" id="PF08327">
    <property type="entry name" value="AHSA1"/>
    <property type="match status" value="1"/>
</dbReference>
<dbReference type="AlphaFoldDB" id="A0A7W7DBU7"/>
<dbReference type="SUPFAM" id="SSF55961">
    <property type="entry name" value="Bet v1-like"/>
    <property type="match status" value="1"/>
</dbReference>
<keyword evidence="3" id="KW-0223">Dioxygenase</keyword>
<dbReference type="GO" id="GO:0051213">
    <property type="term" value="F:dioxygenase activity"/>
    <property type="evidence" value="ECO:0007669"/>
    <property type="project" value="UniProtKB-KW"/>
</dbReference>
<dbReference type="GO" id="GO:0016829">
    <property type="term" value="F:lyase activity"/>
    <property type="evidence" value="ECO:0007669"/>
    <property type="project" value="UniProtKB-KW"/>
</dbReference>
<dbReference type="InterPro" id="IPR013538">
    <property type="entry name" value="ASHA1/2-like_C"/>
</dbReference>
<reference evidence="3 4" key="1">
    <citation type="submission" date="2020-08" db="EMBL/GenBank/DDBJ databases">
        <title>Sequencing the genomes of 1000 actinobacteria strains.</title>
        <authorList>
            <person name="Klenk H.-P."/>
        </authorList>
    </citation>
    <scope>NUCLEOTIDE SEQUENCE [LARGE SCALE GENOMIC DNA]</scope>
    <source>
        <strain evidence="3 4">DSM 45784</strain>
    </source>
</reference>
<dbReference type="Pfam" id="PF00903">
    <property type="entry name" value="Glyoxalase"/>
    <property type="match status" value="1"/>
</dbReference>
<sequence length="298" mass="32266">MDIARRLGGGTAFTTPSDREIVVTRVLDVPRRLVFDAWTSPEHIPHWMGPKAWTMRVCEIDLRPGGGYRFAWSGPDGAEMGFSGVYRVIDPPGRLVTTESWDGGAEVLNTLVLEERDGVTTMTCTVLYPSKDVRDAVLGTGMRAGLSEGLDRLEQRLRARAGSTGGKTTMEWKLEAVPIPVADVDRAKHFYSELAGFTVDHDNRFGEDFRVLQLTPPGSACSIVVGSGILPTAPGSVQGLTLVVPDIHAARAELAGRGVEVSEVEDLTAPGKSTVSHAYFNDPDGNGWVLQQRIHFPG</sequence>
<evidence type="ECO:0000259" key="2">
    <source>
        <dbReference type="PROSITE" id="PS51819"/>
    </source>
</evidence>
<dbReference type="Proteomes" id="UP000542210">
    <property type="component" value="Unassembled WGS sequence"/>
</dbReference>
<evidence type="ECO:0000256" key="1">
    <source>
        <dbReference type="ARBA" id="ARBA00006817"/>
    </source>
</evidence>
<keyword evidence="4" id="KW-1185">Reference proteome</keyword>
<dbReference type="InterPro" id="IPR037523">
    <property type="entry name" value="VOC_core"/>
</dbReference>
<organism evidence="3 4">
    <name type="scientific">Sphaerisporangium siamense</name>
    <dbReference type="NCBI Taxonomy" id="795645"/>
    <lineage>
        <taxon>Bacteria</taxon>
        <taxon>Bacillati</taxon>
        <taxon>Actinomycetota</taxon>
        <taxon>Actinomycetes</taxon>
        <taxon>Streptosporangiales</taxon>
        <taxon>Streptosporangiaceae</taxon>
        <taxon>Sphaerisporangium</taxon>
    </lineage>
</organism>
<dbReference type="PROSITE" id="PS51819">
    <property type="entry name" value="VOC"/>
    <property type="match status" value="1"/>
</dbReference>
<dbReference type="SUPFAM" id="SSF54593">
    <property type="entry name" value="Glyoxalase/Bleomycin resistance protein/Dihydroxybiphenyl dioxygenase"/>
    <property type="match status" value="1"/>
</dbReference>
<keyword evidence="3" id="KW-0560">Oxidoreductase</keyword>
<dbReference type="CDD" id="cd07826">
    <property type="entry name" value="SRPBCC_CalC_Aha1-like_9"/>
    <property type="match status" value="1"/>
</dbReference>
<gene>
    <name evidence="3" type="ORF">BJ982_005270</name>
</gene>
<keyword evidence="3" id="KW-0456">Lyase</keyword>
<protein>
    <submittedName>
        <fullName evidence="3">Uncharacterized protein YndB with AHSA1/START domain/catechol 2,3-dioxygenase-like lactoylglutathione lyase family enzyme</fullName>
    </submittedName>
</protein>
<proteinExistence type="inferred from homology"/>
<name>A0A7W7DBU7_9ACTN</name>
<evidence type="ECO:0000313" key="3">
    <source>
        <dbReference type="EMBL" id="MBB4703726.1"/>
    </source>
</evidence>
<dbReference type="Gene3D" id="3.10.180.10">
    <property type="entry name" value="2,3-Dihydroxybiphenyl 1,2-Dioxygenase, domain 1"/>
    <property type="match status" value="1"/>
</dbReference>
<dbReference type="RefSeq" id="WP_239122617.1">
    <property type="nucleotide sequence ID" value="NZ_BOOV01000001.1"/>
</dbReference>
<accession>A0A7W7DBU7</accession>
<feature type="domain" description="VOC" evidence="2">
    <location>
        <begin position="173"/>
        <end position="293"/>
    </location>
</feature>
<dbReference type="InterPro" id="IPR029068">
    <property type="entry name" value="Glyas_Bleomycin-R_OHBP_Dase"/>
</dbReference>
<comment type="similarity">
    <text evidence="1">Belongs to the AHA1 family.</text>
</comment>
<evidence type="ECO:0000313" key="4">
    <source>
        <dbReference type="Proteomes" id="UP000542210"/>
    </source>
</evidence>
<dbReference type="InterPro" id="IPR023393">
    <property type="entry name" value="START-like_dom_sf"/>
</dbReference>
<dbReference type="InterPro" id="IPR004360">
    <property type="entry name" value="Glyas_Fos-R_dOase_dom"/>
</dbReference>